<dbReference type="InterPro" id="IPR050951">
    <property type="entry name" value="Retrovirus_Pol_polyprotein"/>
</dbReference>
<protein>
    <submittedName>
        <fullName evidence="8">Gap-Pol polyprotein</fullName>
    </submittedName>
</protein>
<dbReference type="GO" id="GO:0016779">
    <property type="term" value="F:nucleotidyltransferase activity"/>
    <property type="evidence" value="ECO:0007669"/>
    <property type="project" value="UniProtKB-KW"/>
</dbReference>
<keyword evidence="9" id="KW-1185">Reference proteome</keyword>
<reference evidence="8 9" key="1">
    <citation type="submission" date="2019-03" db="EMBL/GenBank/DDBJ databases">
        <title>An improved genome assembly of the fluke Schistosoma japonicum.</title>
        <authorList>
            <person name="Hu W."/>
            <person name="Luo F."/>
            <person name="Yin M."/>
            <person name="Mo X."/>
            <person name="Sun C."/>
            <person name="Wu Q."/>
            <person name="Zhu B."/>
            <person name="Xiang M."/>
            <person name="Wang J."/>
            <person name="Wang Y."/>
            <person name="Zhang T."/>
            <person name="Xu B."/>
            <person name="Zheng H."/>
            <person name="Feng Z."/>
        </authorList>
    </citation>
    <scope>NUCLEOTIDE SEQUENCE [LARGE SCALE GENOMIC DNA]</scope>
    <source>
        <strain evidence="8">HuSjv2</strain>
        <tissue evidence="8">Worms</tissue>
    </source>
</reference>
<sequence length="163" mass="17959">GENRTEAGQHTFQETVTPTTTPDSQTASKPKERPLLKRGGVGDVRSPKLTWQTVHNIPAEDKYFTIKVNGRRTRLQLDTASDITLISRATWKHIGELPNAFTEIKQLLSSNLLLTHYDPALPIMVAADASNYGIGAVISHVYPDGSEKATAYDARSITTTERN</sequence>
<feature type="non-terminal residue" evidence="8">
    <location>
        <position position="163"/>
    </location>
</feature>
<feature type="compositionally biased region" description="Low complexity" evidence="6">
    <location>
        <begin position="11"/>
        <end position="26"/>
    </location>
</feature>
<dbReference type="Pfam" id="PF17919">
    <property type="entry name" value="RT_RNaseH_2"/>
    <property type="match status" value="1"/>
</dbReference>
<dbReference type="AlphaFoldDB" id="A0A4Z2D6V0"/>
<feature type="domain" description="Reverse transcriptase/retrotransposon-derived protein RNase H-like" evidence="7">
    <location>
        <begin position="99"/>
        <end position="163"/>
    </location>
</feature>
<evidence type="ECO:0000256" key="3">
    <source>
        <dbReference type="ARBA" id="ARBA00022722"/>
    </source>
</evidence>
<evidence type="ECO:0000313" key="8">
    <source>
        <dbReference type="EMBL" id="TNN12169.1"/>
    </source>
</evidence>
<accession>A0A4Z2D6V0</accession>
<keyword evidence="5" id="KW-0511">Multifunctional enzyme</keyword>
<evidence type="ECO:0000256" key="2">
    <source>
        <dbReference type="ARBA" id="ARBA00022695"/>
    </source>
</evidence>
<organism evidence="8 9">
    <name type="scientific">Schistosoma japonicum</name>
    <name type="common">Blood fluke</name>
    <dbReference type="NCBI Taxonomy" id="6182"/>
    <lineage>
        <taxon>Eukaryota</taxon>
        <taxon>Metazoa</taxon>
        <taxon>Spiralia</taxon>
        <taxon>Lophotrochozoa</taxon>
        <taxon>Platyhelminthes</taxon>
        <taxon>Trematoda</taxon>
        <taxon>Digenea</taxon>
        <taxon>Strigeidida</taxon>
        <taxon>Schistosomatoidea</taxon>
        <taxon>Schistosomatidae</taxon>
        <taxon>Schistosoma</taxon>
    </lineage>
</organism>
<dbReference type="GO" id="GO:0004519">
    <property type="term" value="F:endonuclease activity"/>
    <property type="evidence" value="ECO:0007669"/>
    <property type="project" value="UniProtKB-KW"/>
</dbReference>
<evidence type="ECO:0000259" key="7">
    <source>
        <dbReference type="Pfam" id="PF17919"/>
    </source>
</evidence>
<keyword evidence="1" id="KW-0808">Transferase</keyword>
<keyword evidence="2" id="KW-0548">Nucleotidyltransferase</keyword>
<dbReference type="EMBL" id="SKCS01000260">
    <property type="protein sequence ID" value="TNN12169.1"/>
    <property type="molecule type" value="Genomic_DNA"/>
</dbReference>
<evidence type="ECO:0000256" key="1">
    <source>
        <dbReference type="ARBA" id="ARBA00022679"/>
    </source>
</evidence>
<dbReference type="Proteomes" id="UP000311919">
    <property type="component" value="Unassembled WGS sequence"/>
</dbReference>
<keyword evidence="4" id="KW-0378">Hydrolase</keyword>
<dbReference type="InterPro" id="IPR043502">
    <property type="entry name" value="DNA/RNA_pol_sf"/>
</dbReference>
<comment type="caution">
    <text evidence="8">The sequence shown here is derived from an EMBL/GenBank/DDBJ whole genome shotgun (WGS) entry which is preliminary data.</text>
</comment>
<dbReference type="SUPFAM" id="SSF56672">
    <property type="entry name" value="DNA/RNA polymerases"/>
    <property type="match status" value="1"/>
</dbReference>
<evidence type="ECO:0000256" key="5">
    <source>
        <dbReference type="ARBA" id="ARBA00023268"/>
    </source>
</evidence>
<dbReference type="PANTHER" id="PTHR37984:SF5">
    <property type="entry name" value="PROTEIN NYNRIN-LIKE"/>
    <property type="match status" value="1"/>
</dbReference>
<dbReference type="PANTHER" id="PTHR37984">
    <property type="entry name" value="PROTEIN CBG26694"/>
    <property type="match status" value="1"/>
</dbReference>
<feature type="non-terminal residue" evidence="8">
    <location>
        <position position="1"/>
    </location>
</feature>
<evidence type="ECO:0000313" key="9">
    <source>
        <dbReference type="Proteomes" id="UP000311919"/>
    </source>
</evidence>
<keyword evidence="3" id="KW-0540">Nuclease</keyword>
<dbReference type="InterPro" id="IPR041577">
    <property type="entry name" value="RT_RNaseH_2"/>
</dbReference>
<evidence type="ECO:0000256" key="6">
    <source>
        <dbReference type="SAM" id="MobiDB-lite"/>
    </source>
</evidence>
<dbReference type="InterPro" id="IPR021109">
    <property type="entry name" value="Peptidase_aspartic_dom_sf"/>
</dbReference>
<dbReference type="SUPFAM" id="SSF50630">
    <property type="entry name" value="Acid proteases"/>
    <property type="match status" value="1"/>
</dbReference>
<keyword evidence="4" id="KW-0255">Endonuclease</keyword>
<name>A0A4Z2D6V0_SCHJA</name>
<evidence type="ECO:0000256" key="4">
    <source>
        <dbReference type="ARBA" id="ARBA00022759"/>
    </source>
</evidence>
<feature type="region of interest" description="Disordered" evidence="6">
    <location>
        <begin position="1"/>
        <end position="44"/>
    </location>
</feature>
<proteinExistence type="predicted"/>
<dbReference type="OrthoDB" id="5807442at2759"/>
<gene>
    <name evidence="8" type="ORF">EWB00_004057</name>
</gene>